<evidence type="ECO:0000313" key="2">
    <source>
        <dbReference type="Proteomes" id="UP001501822"/>
    </source>
</evidence>
<dbReference type="EMBL" id="BAAABM010000053">
    <property type="protein sequence ID" value="GAA0358833.1"/>
    <property type="molecule type" value="Genomic_DNA"/>
</dbReference>
<proteinExistence type="predicted"/>
<sequence>MSTRPKRPRCVVCRNPLRQNTKNGKCPPCVGQTVLFPKRTAERLSRTSRTDGGGR</sequence>
<dbReference type="Proteomes" id="UP001501822">
    <property type="component" value="Unassembled WGS sequence"/>
</dbReference>
<accession>A0ABP3H4Q7</accession>
<gene>
    <name evidence="1" type="ORF">GCM10010151_55660</name>
</gene>
<organism evidence="1 2">
    <name type="scientific">Actinoallomurus spadix</name>
    <dbReference type="NCBI Taxonomy" id="79912"/>
    <lineage>
        <taxon>Bacteria</taxon>
        <taxon>Bacillati</taxon>
        <taxon>Actinomycetota</taxon>
        <taxon>Actinomycetes</taxon>
        <taxon>Streptosporangiales</taxon>
        <taxon>Thermomonosporaceae</taxon>
        <taxon>Actinoallomurus</taxon>
    </lineage>
</organism>
<evidence type="ECO:0000313" key="1">
    <source>
        <dbReference type="EMBL" id="GAA0358833.1"/>
    </source>
</evidence>
<comment type="caution">
    <text evidence="1">The sequence shown here is derived from an EMBL/GenBank/DDBJ whole genome shotgun (WGS) entry which is preliminary data.</text>
</comment>
<name>A0ABP3H4Q7_9ACTN</name>
<keyword evidence="2" id="KW-1185">Reference proteome</keyword>
<reference evidence="2" key="1">
    <citation type="journal article" date="2019" name="Int. J. Syst. Evol. Microbiol.">
        <title>The Global Catalogue of Microorganisms (GCM) 10K type strain sequencing project: providing services to taxonomists for standard genome sequencing and annotation.</title>
        <authorList>
            <consortium name="The Broad Institute Genomics Platform"/>
            <consortium name="The Broad Institute Genome Sequencing Center for Infectious Disease"/>
            <person name="Wu L."/>
            <person name="Ma J."/>
        </authorList>
    </citation>
    <scope>NUCLEOTIDE SEQUENCE [LARGE SCALE GENOMIC DNA]</scope>
    <source>
        <strain evidence="2">JCM 3146</strain>
    </source>
</reference>
<protein>
    <submittedName>
        <fullName evidence="1">Uncharacterized protein</fullName>
    </submittedName>
</protein>
<dbReference type="RefSeq" id="WP_252804133.1">
    <property type="nucleotide sequence ID" value="NZ_BAAABM010000053.1"/>
</dbReference>